<accession>A0A3M6U1H1</accession>
<protein>
    <submittedName>
        <fullName evidence="12">Uncharacterized protein</fullName>
    </submittedName>
</protein>
<evidence type="ECO:0000256" key="8">
    <source>
        <dbReference type="ARBA" id="ARBA00023018"/>
    </source>
</evidence>
<keyword evidence="13" id="KW-1185">Reference proteome</keyword>
<dbReference type="OMA" id="QADTFNM"/>
<name>A0A3M6U1H1_POCDA</name>
<evidence type="ECO:0000256" key="11">
    <source>
        <dbReference type="SAM" id="Phobius"/>
    </source>
</evidence>
<dbReference type="PANTHER" id="PTHR31937">
    <property type="entry name" value="TRANSMEMBRANE PROTEIN 163"/>
    <property type="match status" value="1"/>
</dbReference>
<dbReference type="EMBL" id="RCHS01002413">
    <property type="protein sequence ID" value="RMX47545.1"/>
    <property type="molecule type" value="Genomic_DNA"/>
</dbReference>
<keyword evidence="4 11" id="KW-0812">Transmembrane</keyword>
<dbReference type="InterPro" id="IPR026765">
    <property type="entry name" value="Tmem163"/>
</dbReference>
<dbReference type="InterPro" id="IPR027469">
    <property type="entry name" value="Cation_efflux_TMD_sf"/>
</dbReference>
<reference evidence="12 13" key="1">
    <citation type="journal article" date="2018" name="Sci. Rep.">
        <title>Comparative analysis of the Pocillopora damicornis genome highlights role of immune system in coral evolution.</title>
        <authorList>
            <person name="Cunning R."/>
            <person name="Bay R.A."/>
            <person name="Gillette P."/>
            <person name="Baker A.C."/>
            <person name="Traylor-Knowles N."/>
        </authorList>
    </citation>
    <scope>NUCLEOTIDE SEQUENCE [LARGE SCALE GENOMIC DNA]</scope>
    <source>
        <strain evidence="12">RSMAS</strain>
        <tissue evidence="12">Whole animal</tissue>
    </source>
</reference>
<keyword evidence="8" id="KW-0770">Synapse</keyword>
<evidence type="ECO:0000256" key="7">
    <source>
        <dbReference type="ARBA" id="ARBA00022989"/>
    </source>
</evidence>
<sequence>MDSAQEESNIVMKTPVLGHEASPVKLTVEPTKPQEDFGTFPCVSPYDDETGKQKVRLSAQEKQRWRRAALSVSFASMYVTLMLSIASFVSSGISESSAAFAIAFDAMLGVVSSGVIVWRFYQGVNGVLGPGKERKACVVIAACFILSALVMCTRAVEFLVSDMEPRNTLALLSISVVGFLCYSAFFWLKYRIADKLQSVALRIDAIDSACGAAMALGLIVSTIIYSEMHSTWWLDSIIALAIAFVTFCYGCLIILKVIWNKDRFGIPEEYELF</sequence>
<evidence type="ECO:0000256" key="5">
    <source>
        <dbReference type="ARBA" id="ARBA00022753"/>
    </source>
</evidence>
<dbReference type="OrthoDB" id="5980560at2759"/>
<keyword evidence="7 11" id="KW-1133">Transmembrane helix</keyword>
<organism evidence="12 13">
    <name type="scientific">Pocillopora damicornis</name>
    <name type="common">Cauliflower coral</name>
    <name type="synonym">Millepora damicornis</name>
    <dbReference type="NCBI Taxonomy" id="46731"/>
    <lineage>
        <taxon>Eukaryota</taxon>
        <taxon>Metazoa</taxon>
        <taxon>Cnidaria</taxon>
        <taxon>Anthozoa</taxon>
        <taxon>Hexacorallia</taxon>
        <taxon>Scleractinia</taxon>
        <taxon>Astrocoeniina</taxon>
        <taxon>Pocilloporidae</taxon>
        <taxon>Pocillopora</taxon>
    </lineage>
</organism>
<evidence type="ECO:0000256" key="10">
    <source>
        <dbReference type="ARBA" id="ARBA00023329"/>
    </source>
</evidence>
<comment type="subcellular location">
    <subcellularLocation>
        <location evidence="2">Cytoplasmic vesicle</location>
        <location evidence="2">Secretory vesicle</location>
        <location evidence="2">Synaptic vesicle membrane</location>
        <topology evidence="2">Multi-pass membrane protein</topology>
    </subcellularLocation>
    <subcellularLocation>
        <location evidence="1">Early endosome membrane</location>
    </subcellularLocation>
</comment>
<evidence type="ECO:0000256" key="6">
    <source>
        <dbReference type="ARBA" id="ARBA00022833"/>
    </source>
</evidence>
<feature type="transmembrane region" description="Helical" evidence="11">
    <location>
        <begin position="99"/>
        <end position="121"/>
    </location>
</feature>
<comment type="caution">
    <text evidence="12">The sequence shown here is derived from an EMBL/GenBank/DDBJ whole genome shotgun (WGS) entry which is preliminary data.</text>
</comment>
<dbReference type="PANTHER" id="PTHR31937:SF2">
    <property type="entry name" value="TRANSMEMBRANE PROTEIN 163"/>
    <property type="match status" value="1"/>
</dbReference>
<comment type="similarity">
    <text evidence="3">Belongs to the TMEM163 family.</text>
</comment>
<keyword evidence="5" id="KW-0967">Endosome</keyword>
<feature type="transmembrane region" description="Helical" evidence="11">
    <location>
        <begin position="136"/>
        <end position="156"/>
    </location>
</feature>
<evidence type="ECO:0000256" key="3">
    <source>
        <dbReference type="ARBA" id="ARBA00008731"/>
    </source>
</evidence>
<evidence type="ECO:0000313" key="12">
    <source>
        <dbReference type="EMBL" id="RMX47545.1"/>
    </source>
</evidence>
<dbReference type="SUPFAM" id="SSF161111">
    <property type="entry name" value="Cation efflux protein transmembrane domain-like"/>
    <property type="match status" value="1"/>
</dbReference>
<evidence type="ECO:0000313" key="13">
    <source>
        <dbReference type="Proteomes" id="UP000275408"/>
    </source>
</evidence>
<feature type="transmembrane region" description="Helical" evidence="11">
    <location>
        <begin position="232"/>
        <end position="255"/>
    </location>
</feature>
<dbReference type="Proteomes" id="UP000275408">
    <property type="component" value="Unassembled WGS sequence"/>
</dbReference>
<gene>
    <name evidence="12" type="ORF">pdam_00019080</name>
</gene>
<evidence type="ECO:0000256" key="4">
    <source>
        <dbReference type="ARBA" id="ARBA00022692"/>
    </source>
</evidence>
<evidence type="ECO:0000256" key="1">
    <source>
        <dbReference type="ARBA" id="ARBA00004146"/>
    </source>
</evidence>
<keyword evidence="9 11" id="KW-0472">Membrane</keyword>
<evidence type="ECO:0000256" key="2">
    <source>
        <dbReference type="ARBA" id="ARBA00004644"/>
    </source>
</evidence>
<keyword evidence="10" id="KW-0968">Cytoplasmic vesicle</keyword>
<feature type="transmembrane region" description="Helical" evidence="11">
    <location>
        <begin position="68"/>
        <end position="93"/>
    </location>
</feature>
<dbReference type="GO" id="GO:0030672">
    <property type="term" value="C:synaptic vesicle membrane"/>
    <property type="evidence" value="ECO:0007669"/>
    <property type="project" value="UniProtKB-SubCell"/>
</dbReference>
<dbReference type="AlphaFoldDB" id="A0A3M6U1H1"/>
<dbReference type="GO" id="GO:0031901">
    <property type="term" value="C:early endosome membrane"/>
    <property type="evidence" value="ECO:0007669"/>
    <property type="project" value="UniProtKB-SubCell"/>
</dbReference>
<feature type="transmembrane region" description="Helical" evidence="11">
    <location>
        <begin position="168"/>
        <end position="188"/>
    </location>
</feature>
<keyword evidence="6" id="KW-0862">Zinc</keyword>
<proteinExistence type="inferred from homology"/>
<evidence type="ECO:0000256" key="9">
    <source>
        <dbReference type="ARBA" id="ARBA00023136"/>
    </source>
</evidence>
<dbReference type="Gene3D" id="1.20.1510.10">
    <property type="entry name" value="Cation efflux protein transmembrane domain"/>
    <property type="match status" value="1"/>
</dbReference>
<feature type="transmembrane region" description="Helical" evidence="11">
    <location>
        <begin position="209"/>
        <end position="226"/>
    </location>
</feature>